<dbReference type="InterPro" id="IPR058625">
    <property type="entry name" value="MdtA-like_BSH"/>
</dbReference>
<dbReference type="Pfam" id="PF25917">
    <property type="entry name" value="BSH_RND"/>
    <property type="match status" value="1"/>
</dbReference>
<protein>
    <submittedName>
        <fullName evidence="6">Multidrug transporter subunit MdtN</fullName>
    </submittedName>
</protein>
<dbReference type="InterPro" id="IPR058634">
    <property type="entry name" value="AaeA-lik-b-barrel"/>
</dbReference>
<keyword evidence="7" id="KW-1185">Reference proteome</keyword>
<reference evidence="6 7" key="1">
    <citation type="submission" date="2023-08" db="EMBL/GenBank/DDBJ databases">
        <title>Achromobacter seleniivolatilans sp. nov., isolated from seleniferous soil.</title>
        <authorList>
            <person name="Zhang S."/>
            <person name="Li K."/>
            <person name="Peng J."/>
            <person name="Zhao Q."/>
            <person name="Wang H."/>
            <person name="Guo Y."/>
        </authorList>
    </citation>
    <scope>NUCLEOTIDE SEQUENCE [LARGE SCALE GENOMIC DNA]</scope>
    <source>
        <strain evidence="6 7">R39</strain>
    </source>
</reference>
<evidence type="ECO:0000259" key="3">
    <source>
        <dbReference type="Pfam" id="PF25876"/>
    </source>
</evidence>
<dbReference type="PANTHER" id="PTHR30367">
    <property type="entry name" value="P-HYDROXYBENZOIC ACID EFFLUX PUMP SUBUNIT AAEA-RELATED"/>
    <property type="match status" value="1"/>
</dbReference>
<dbReference type="InterPro" id="IPR050393">
    <property type="entry name" value="MFP_Efflux_Pump"/>
</dbReference>
<sequence length="349" mass="37570">MTTSQPSSHKRRIALVLAVLIVVLAVGAGLAYVSRIDAKPLSEDAVLTTDVARVAAAVPGRVVALNVRENSQVSRGQVLFALDPEFYRLQVEQAAAGLRMAEAALSSRDRSVQAEQSNASIAAEQIARARANAALAAQTWERLNALLPKGYVTRQQVDEAATLKRNAETSLKEAQAQLAAAQALVGNAEGAEALVAERRAALAIAERQLRETEVKAPFDGRVAGLSITEGDYMVPAQSAFSLIDTTRWFATATFLETELPAIQPGDCATVYVAADRRRALKGVVESTGWGVSAEDLINLPRRLPYVPKSLNWVRVGQRFPVRVKLDNPPAELMRVGASAVVMVDHEKRC</sequence>
<dbReference type="Pfam" id="PF25876">
    <property type="entry name" value="HH_MFP_RND"/>
    <property type="match status" value="1"/>
</dbReference>
<dbReference type="PANTHER" id="PTHR30367:SF1">
    <property type="entry name" value="MULTIDRUG RESISTANCE PROTEIN MDTN"/>
    <property type="match status" value="1"/>
</dbReference>
<dbReference type="Gene3D" id="2.40.30.170">
    <property type="match status" value="1"/>
</dbReference>
<dbReference type="SUPFAM" id="SSF111369">
    <property type="entry name" value="HlyD-like secretion proteins"/>
    <property type="match status" value="2"/>
</dbReference>
<organism evidence="6 7">
    <name type="scientific">Achromobacter seleniivolatilans</name>
    <dbReference type="NCBI Taxonomy" id="3047478"/>
    <lineage>
        <taxon>Bacteria</taxon>
        <taxon>Pseudomonadati</taxon>
        <taxon>Pseudomonadota</taxon>
        <taxon>Betaproteobacteria</taxon>
        <taxon>Burkholderiales</taxon>
        <taxon>Alcaligenaceae</taxon>
        <taxon>Achromobacter</taxon>
    </lineage>
</organism>
<accession>A0ABY9M0S4</accession>
<name>A0ABY9M0S4_9BURK</name>
<evidence type="ECO:0000259" key="5">
    <source>
        <dbReference type="Pfam" id="PF25963"/>
    </source>
</evidence>
<evidence type="ECO:0000313" key="6">
    <source>
        <dbReference type="EMBL" id="WMD20223.1"/>
    </source>
</evidence>
<dbReference type="InterPro" id="IPR058624">
    <property type="entry name" value="MdtA-like_HH"/>
</dbReference>
<keyword evidence="2" id="KW-0175">Coiled coil</keyword>
<dbReference type="NCBIfam" id="NF007785">
    <property type="entry name" value="PRK10476.1"/>
    <property type="match status" value="1"/>
</dbReference>
<dbReference type="Gene3D" id="1.10.287.470">
    <property type="entry name" value="Helix hairpin bin"/>
    <property type="match status" value="1"/>
</dbReference>
<feature type="domain" description="Multidrug resistance protein MdtA-like alpha-helical hairpin" evidence="3">
    <location>
        <begin position="124"/>
        <end position="182"/>
    </location>
</feature>
<feature type="domain" description="p-hydroxybenzoic acid efflux pump subunit AaeA-like beta-barrel" evidence="5">
    <location>
        <begin position="251"/>
        <end position="343"/>
    </location>
</feature>
<dbReference type="Proteomes" id="UP001234798">
    <property type="component" value="Chromosome"/>
</dbReference>
<dbReference type="Gene3D" id="2.40.50.100">
    <property type="match status" value="1"/>
</dbReference>
<comment type="subcellular location">
    <subcellularLocation>
        <location evidence="1">Membrane</location>
        <topology evidence="1">Single-pass membrane protein</topology>
    </subcellularLocation>
</comment>
<evidence type="ECO:0000256" key="2">
    <source>
        <dbReference type="SAM" id="Coils"/>
    </source>
</evidence>
<feature type="coiled-coil region" evidence="2">
    <location>
        <begin position="157"/>
        <end position="215"/>
    </location>
</feature>
<evidence type="ECO:0000259" key="4">
    <source>
        <dbReference type="Pfam" id="PF25917"/>
    </source>
</evidence>
<dbReference type="RefSeq" id="WP_306943249.1">
    <property type="nucleotide sequence ID" value="NZ_CP132976.1"/>
</dbReference>
<evidence type="ECO:0000256" key="1">
    <source>
        <dbReference type="ARBA" id="ARBA00004167"/>
    </source>
</evidence>
<proteinExistence type="predicted"/>
<evidence type="ECO:0000313" key="7">
    <source>
        <dbReference type="Proteomes" id="UP001234798"/>
    </source>
</evidence>
<feature type="domain" description="Multidrug resistance protein MdtA-like barrel-sandwich hybrid" evidence="4">
    <location>
        <begin position="51"/>
        <end position="243"/>
    </location>
</feature>
<gene>
    <name evidence="6" type="primary">mdtN</name>
    <name evidence="6" type="ORF">RAS12_27055</name>
</gene>
<dbReference type="Pfam" id="PF25963">
    <property type="entry name" value="Beta-barrel_AAEA"/>
    <property type="match status" value="1"/>
</dbReference>
<dbReference type="EMBL" id="CP132976">
    <property type="protein sequence ID" value="WMD20223.1"/>
    <property type="molecule type" value="Genomic_DNA"/>
</dbReference>